<evidence type="ECO:0000313" key="5">
    <source>
        <dbReference type="Proteomes" id="UP001215598"/>
    </source>
</evidence>
<dbReference type="InterPro" id="IPR040521">
    <property type="entry name" value="KDZ"/>
</dbReference>
<feature type="domain" description="CxC2-like cysteine cluster KDZ transposase-associated" evidence="3">
    <location>
        <begin position="210"/>
        <end position="320"/>
    </location>
</feature>
<dbReference type="Pfam" id="PF18758">
    <property type="entry name" value="KDZ"/>
    <property type="match status" value="1"/>
</dbReference>
<feature type="region of interest" description="Disordered" evidence="2">
    <location>
        <begin position="1073"/>
        <end position="1116"/>
    </location>
</feature>
<dbReference type="AlphaFoldDB" id="A0AAD7H3W5"/>
<dbReference type="PANTHER" id="PTHR33104:SF2">
    <property type="entry name" value="CXC3 LIKE CYSTEINE CLUSTER DOMAIN-CONTAINING PROTEIN"/>
    <property type="match status" value="1"/>
</dbReference>
<dbReference type="EMBL" id="JARKIB010000388">
    <property type="protein sequence ID" value="KAJ7711708.1"/>
    <property type="molecule type" value="Genomic_DNA"/>
</dbReference>
<protein>
    <recommendedName>
        <fullName evidence="3">CxC2-like cysteine cluster KDZ transposase-associated domain-containing protein</fullName>
    </recommendedName>
</protein>
<evidence type="ECO:0000313" key="4">
    <source>
        <dbReference type="EMBL" id="KAJ7711708.1"/>
    </source>
</evidence>
<organism evidence="4 5">
    <name type="scientific">Mycena metata</name>
    <dbReference type="NCBI Taxonomy" id="1033252"/>
    <lineage>
        <taxon>Eukaryota</taxon>
        <taxon>Fungi</taxon>
        <taxon>Dikarya</taxon>
        <taxon>Basidiomycota</taxon>
        <taxon>Agaricomycotina</taxon>
        <taxon>Agaricomycetes</taxon>
        <taxon>Agaricomycetidae</taxon>
        <taxon>Agaricales</taxon>
        <taxon>Marasmiineae</taxon>
        <taxon>Mycenaceae</taxon>
        <taxon>Mycena</taxon>
    </lineage>
</organism>
<sequence>MATQATSKKRRRTEAVAADVRSHETTFSLADITGNTETVPIITRIHRVSSDNRRDYQQELPIDPPSPLKAQRCAAHAVATAAPSTDLHLDGQYEDPGTYQLGLENDDGPAPIPAPRAPRAPRIVKPSDPVLHRFRGLRNQYLANMVRRYGCGKEQDKQCRVCGAADSPFRCKNCYGDEMLCQTCILSRHSENPLHHIQVYNGAFFEATSLKVLGLRVQLGHPPRQQCSGRHQLHEDFVILHTNGIHHVNVDACACPENRLAAGSPEEQLLRAGWFPATDDRPRTCATFELLDFFWMTTHQAKTTMYDFYNVLEKITDNTGVKPPYRYHAFLRMCREYGHLMLLLGGERAHDASGVAGTAQGALAEECPSCPHPGVNIPDGWENTLPENKFLYILFLAIDACFRLKRRLISSELKDPALGSGWSYMVENTKYREYLLTVTDQKEMSTCSGLAALDYANTKFSRGYSATGVGMGVCARHEFVQANGVGDLQKGERYANMDWIFASILGHKDPRLSKIVSYDIVCQWWKNLRPRLTKLPSHIRLFLVMALFRFVIPKMHIHSHTLACQHFFSLNLIPGSAQTDGEGIERPWAHIGGADTLNSHFSFWNWMKLLGLGDRLRTRLDRAKAEYARQLEAFTQFSAQQEQNIPEWRQMVDDFEEDDRNPNPYAMTVRGMSQRRDLRNNTDSGDQGLSERDVLLRLEADDAARVERGVPGIHSVSPTSFIATALEVEEEQRRVRVQVELKKAGTTAQQIDVVLLRRKLSQMIKRVRTLQATYTPAAIVALGRRQNVPEDEPPELVPLFLPSALSAEDRAQEPVKGLAAYELELRDAQCSAALERLHNQLHMKSRLARNQGANTRSRTIVERNEIKIRLSSEKYQMAWDALRRLGGGDPRRVGWRLLRREDIRCMEDAEELLRGADKRKAQAERRARQEDELRADGMLPPLTEEEISERVARGGENVREVSWIWTAEGTAGSDAEMEEALRIEWCKAYARTRRWREEVLLVEEEARRTPIFLEHRASQWEKRVVGVPVGQIPEEQADGLVAYALERAGIYRAIAARVKVSMTELRRGRGKRRLRVEEDEAEEDDIGQDDDKEELEDLRGNISDEEFIMGGGDDED</sequence>
<keyword evidence="5" id="KW-1185">Reference proteome</keyword>
<dbReference type="Proteomes" id="UP001215598">
    <property type="component" value="Unassembled WGS sequence"/>
</dbReference>
<comment type="caution">
    <text evidence="4">The sequence shown here is derived from an EMBL/GenBank/DDBJ whole genome shotgun (WGS) entry which is preliminary data.</text>
</comment>
<evidence type="ECO:0000256" key="2">
    <source>
        <dbReference type="SAM" id="MobiDB-lite"/>
    </source>
</evidence>
<keyword evidence="1" id="KW-0175">Coiled coil</keyword>
<evidence type="ECO:0000259" key="3">
    <source>
        <dbReference type="Pfam" id="PF18803"/>
    </source>
</evidence>
<feature type="compositionally biased region" description="Acidic residues" evidence="2">
    <location>
        <begin position="1103"/>
        <end position="1116"/>
    </location>
</feature>
<feature type="coiled-coil region" evidence="1">
    <location>
        <begin position="906"/>
        <end position="933"/>
    </location>
</feature>
<feature type="compositionally biased region" description="Acidic residues" evidence="2">
    <location>
        <begin position="1077"/>
        <end position="1096"/>
    </location>
</feature>
<reference evidence="4" key="1">
    <citation type="submission" date="2023-03" db="EMBL/GenBank/DDBJ databases">
        <title>Massive genome expansion in bonnet fungi (Mycena s.s.) driven by repeated elements and novel gene families across ecological guilds.</title>
        <authorList>
            <consortium name="Lawrence Berkeley National Laboratory"/>
            <person name="Harder C.B."/>
            <person name="Miyauchi S."/>
            <person name="Viragh M."/>
            <person name="Kuo A."/>
            <person name="Thoen E."/>
            <person name="Andreopoulos B."/>
            <person name="Lu D."/>
            <person name="Skrede I."/>
            <person name="Drula E."/>
            <person name="Henrissat B."/>
            <person name="Morin E."/>
            <person name="Kohler A."/>
            <person name="Barry K."/>
            <person name="LaButti K."/>
            <person name="Morin E."/>
            <person name="Salamov A."/>
            <person name="Lipzen A."/>
            <person name="Mereny Z."/>
            <person name="Hegedus B."/>
            <person name="Baldrian P."/>
            <person name="Stursova M."/>
            <person name="Weitz H."/>
            <person name="Taylor A."/>
            <person name="Grigoriev I.V."/>
            <person name="Nagy L.G."/>
            <person name="Martin F."/>
            <person name="Kauserud H."/>
        </authorList>
    </citation>
    <scope>NUCLEOTIDE SEQUENCE</scope>
    <source>
        <strain evidence="4">CBHHK182m</strain>
    </source>
</reference>
<dbReference type="InterPro" id="IPR041457">
    <property type="entry name" value="CxC2_KDZ-assoc"/>
</dbReference>
<proteinExistence type="predicted"/>
<evidence type="ECO:0000256" key="1">
    <source>
        <dbReference type="SAM" id="Coils"/>
    </source>
</evidence>
<name>A0AAD7H3W5_9AGAR</name>
<accession>A0AAD7H3W5</accession>
<dbReference type="PANTHER" id="PTHR33104">
    <property type="entry name" value="SI:DKEY-29D5.2"/>
    <property type="match status" value="1"/>
</dbReference>
<dbReference type="Pfam" id="PF18803">
    <property type="entry name" value="CxC2"/>
    <property type="match status" value="1"/>
</dbReference>
<feature type="region of interest" description="Disordered" evidence="2">
    <location>
        <begin position="656"/>
        <end position="690"/>
    </location>
</feature>
<gene>
    <name evidence="4" type="ORF">B0H16DRAFT_1667727</name>
</gene>
<dbReference type="CDD" id="cd19757">
    <property type="entry name" value="Bbox1"/>
    <property type="match status" value="1"/>
</dbReference>